<dbReference type="EMBL" id="AZDA01000032">
    <property type="protein sequence ID" value="KRK39916.1"/>
    <property type="molecule type" value="Genomic_DNA"/>
</dbReference>
<dbReference type="NCBIfam" id="TIGR02548">
    <property type="entry name" value="casB_cse2"/>
    <property type="match status" value="1"/>
</dbReference>
<dbReference type="STRING" id="1423726.FC07_GL002165"/>
<protein>
    <submittedName>
        <fullName evidence="1">Crispr-associated protein</fullName>
    </submittedName>
</protein>
<sequence length="204" mass="22788">MENVIVAPVHKIIWQLYGSGKINKSVLASARHASSVLSPQAQAVWPAMIAELPQSLLSRDGKPTYAETAVYAAIRLYAIHQQGTDTCVYAPAFSRDGDATGMSLFSALAYLRQNETTRVALDRRVQPLLATTNIESVIQSLAHLVAILKANQRAFQIDYARLGQDLYYFQMNYELANQIRLLWGQQYFAIINQPTQTQLEGKKD</sequence>
<keyword evidence="2" id="KW-1185">Reference proteome</keyword>
<dbReference type="Pfam" id="PF09485">
    <property type="entry name" value="CRISPR_Cse2"/>
    <property type="match status" value="1"/>
</dbReference>
<dbReference type="OrthoDB" id="1753036at2"/>
<name>A0A0R1GZW6_9LACO</name>
<dbReference type="Proteomes" id="UP000051461">
    <property type="component" value="Unassembled WGS sequence"/>
</dbReference>
<reference evidence="1 2" key="1">
    <citation type="journal article" date="2015" name="Genome Announc.">
        <title>Expanding the biotechnology potential of lactobacilli through comparative genomics of 213 strains and associated genera.</title>
        <authorList>
            <person name="Sun Z."/>
            <person name="Harris H.M."/>
            <person name="McCann A."/>
            <person name="Guo C."/>
            <person name="Argimon S."/>
            <person name="Zhang W."/>
            <person name="Yang X."/>
            <person name="Jeffery I.B."/>
            <person name="Cooney J.C."/>
            <person name="Kagawa T.F."/>
            <person name="Liu W."/>
            <person name="Song Y."/>
            <person name="Salvetti E."/>
            <person name="Wrobel A."/>
            <person name="Rasinkangas P."/>
            <person name="Parkhill J."/>
            <person name="Rea M.C."/>
            <person name="O'Sullivan O."/>
            <person name="Ritari J."/>
            <person name="Douillard F.P."/>
            <person name="Paul Ross R."/>
            <person name="Yang R."/>
            <person name="Briner A.E."/>
            <person name="Felis G.E."/>
            <person name="de Vos W.M."/>
            <person name="Barrangou R."/>
            <person name="Klaenhammer T.R."/>
            <person name="Caufield P.W."/>
            <person name="Cui Y."/>
            <person name="Zhang H."/>
            <person name="O'Toole P.W."/>
        </authorList>
    </citation>
    <scope>NUCLEOTIDE SEQUENCE [LARGE SCALE GENOMIC DNA]</scope>
    <source>
        <strain evidence="1 2">DSM 20003</strain>
    </source>
</reference>
<dbReference type="PATRIC" id="fig|1423726.3.peg.2249"/>
<comment type="caution">
    <text evidence="1">The sequence shown here is derived from an EMBL/GenBank/DDBJ whole genome shotgun (WGS) entry which is preliminary data.</text>
</comment>
<evidence type="ECO:0000313" key="2">
    <source>
        <dbReference type="Proteomes" id="UP000051461"/>
    </source>
</evidence>
<evidence type="ECO:0000313" key="1">
    <source>
        <dbReference type="EMBL" id="KRK39916.1"/>
    </source>
</evidence>
<dbReference type="Gene3D" id="1.10.520.40">
    <property type="entry name" value="CRISPR-associated protein Cse2"/>
    <property type="match status" value="1"/>
</dbReference>
<organism evidence="1 2">
    <name type="scientific">Loigolactobacillus bifermentans DSM 20003</name>
    <dbReference type="NCBI Taxonomy" id="1423726"/>
    <lineage>
        <taxon>Bacteria</taxon>
        <taxon>Bacillati</taxon>
        <taxon>Bacillota</taxon>
        <taxon>Bacilli</taxon>
        <taxon>Lactobacillales</taxon>
        <taxon>Lactobacillaceae</taxon>
        <taxon>Loigolactobacillus</taxon>
    </lineage>
</organism>
<dbReference type="RefSeq" id="WP_057904050.1">
    <property type="nucleotide sequence ID" value="NZ_AZDA01000032.1"/>
</dbReference>
<dbReference type="AlphaFoldDB" id="A0A0R1GZW6"/>
<proteinExistence type="predicted"/>
<dbReference type="CDD" id="cd09731">
    <property type="entry name" value="Cse2_I-E"/>
    <property type="match status" value="1"/>
</dbReference>
<gene>
    <name evidence="1" type="ORF">FC07_GL002165</name>
</gene>
<accession>A0A0R1GZW6</accession>
<dbReference type="InterPro" id="IPR013382">
    <property type="entry name" value="CRISPR-assoc_prot_Cse2"/>
</dbReference>
<dbReference type="InterPro" id="IPR038287">
    <property type="entry name" value="Cse2_sf"/>
</dbReference>